<evidence type="ECO:0000256" key="4">
    <source>
        <dbReference type="ARBA" id="ARBA00022989"/>
    </source>
</evidence>
<dbReference type="GO" id="GO:0016020">
    <property type="term" value="C:membrane"/>
    <property type="evidence" value="ECO:0007669"/>
    <property type="project" value="UniProtKB-SubCell"/>
</dbReference>
<comment type="subcellular location">
    <subcellularLocation>
        <location evidence="1">Membrane</location>
        <topology evidence="1">Multi-pass membrane protein</topology>
    </subcellularLocation>
</comment>
<dbReference type="GO" id="GO:0022857">
    <property type="term" value="F:transmembrane transporter activity"/>
    <property type="evidence" value="ECO:0007669"/>
    <property type="project" value="InterPro"/>
</dbReference>
<dbReference type="Proteomes" id="UP001194746">
    <property type="component" value="Unassembled WGS sequence"/>
</dbReference>
<feature type="transmembrane region" description="Helical" evidence="6">
    <location>
        <begin position="189"/>
        <end position="208"/>
    </location>
</feature>
<feature type="transmembrane region" description="Helical" evidence="6">
    <location>
        <begin position="114"/>
        <end position="135"/>
    </location>
</feature>
<keyword evidence="3 6" id="KW-0812">Transmembrane</keyword>
<reference evidence="8" key="1">
    <citation type="journal article" date="2019" name="Beilstein J. Org. Chem.">
        <title>Nanangenines: drimane sesquiterpenoids as the dominant metabolite cohort of a novel Australian fungus, Aspergillus nanangensis.</title>
        <authorList>
            <person name="Lacey H.J."/>
            <person name="Gilchrist C.L.M."/>
            <person name="Crombie A."/>
            <person name="Kalaitzis J.A."/>
            <person name="Vuong D."/>
            <person name="Rutledge P.J."/>
            <person name="Turner P."/>
            <person name="Pitt J.I."/>
            <person name="Lacey E."/>
            <person name="Chooi Y.H."/>
            <person name="Piggott A.M."/>
        </authorList>
    </citation>
    <scope>NUCLEOTIDE SEQUENCE</scope>
    <source>
        <strain evidence="8">MST-FP2251</strain>
    </source>
</reference>
<name>A0AAD4GWC8_ASPNN</name>
<evidence type="ECO:0000259" key="7">
    <source>
        <dbReference type="PROSITE" id="PS50850"/>
    </source>
</evidence>
<evidence type="ECO:0000256" key="5">
    <source>
        <dbReference type="ARBA" id="ARBA00023136"/>
    </source>
</evidence>
<organism evidence="8 9">
    <name type="scientific">Aspergillus nanangensis</name>
    <dbReference type="NCBI Taxonomy" id="2582783"/>
    <lineage>
        <taxon>Eukaryota</taxon>
        <taxon>Fungi</taxon>
        <taxon>Dikarya</taxon>
        <taxon>Ascomycota</taxon>
        <taxon>Pezizomycotina</taxon>
        <taxon>Eurotiomycetes</taxon>
        <taxon>Eurotiomycetidae</taxon>
        <taxon>Eurotiales</taxon>
        <taxon>Aspergillaceae</taxon>
        <taxon>Aspergillus</taxon>
        <taxon>Aspergillus subgen. Circumdati</taxon>
    </lineage>
</organism>
<dbReference type="InterPro" id="IPR011701">
    <property type="entry name" value="MFS"/>
</dbReference>
<feature type="transmembrane region" description="Helical" evidence="6">
    <location>
        <begin position="326"/>
        <end position="349"/>
    </location>
</feature>
<accession>A0AAD4GWC8</accession>
<feature type="transmembrane region" description="Helical" evidence="6">
    <location>
        <begin position="268"/>
        <end position="287"/>
    </location>
</feature>
<dbReference type="PANTHER" id="PTHR23502">
    <property type="entry name" value="MAJOR FACILITATOR SUPERFAMILY"/>
    <property type="match status" value="1"/>
</dbReference>
<keyword evidence="5 6" id="KW-0472">Membrane</keyword>
<feature type="transmembrane region" description="Helical" evidence="6">
    <location>
        <begin position="228"/>
        <end position="247"/>
    </location>
</feature>
<dbReference type="SUPFAM" id="SSF103473">
    <property type="entry name" value="MFS general substrate transporter"/>
    <property type="match status" value="1"/>
</dbReference>
<keyword evidence="9" id="KW-1185">Reference proteome</keyword>
<dbReference type="InterPro" id="IPR020846">
    <property type="entry name" value="MFS_dom"/>
</dbReference>
<evidence type="ECO:0000313" key="8">
    <source>
        <dbReference type="EMBL" id="KAF9891716.1"/>
    </source>
</evidence>
<feature type="transmembrane region" description="Helical" evidence="6">
    <location>
        <begin position="49"/>
        <end position="74"/>
    </location>
</feature>
<dbReference type="PROSITE" id="PS50850">
    <property type="entry name" value="MFS"/>
    <property type="match status" value="1"/>
</dbReference>
<evidence type="ECO:0000256" key="3">
    <source>
        <dbReference type="ARBA" id="ARBA00022692"/>
    </source>
</evidence>
<evidence type="ECO:0000256" key="1">
    <source>
        <dbReference type="ARBA" id="ARBA00004141"/>
    </source>
</evidence>
<keyword evidence="4 6" id="KW-1133">Transmembrane helix</keyword>
<gene>
    <name evidence="8" type="ORF">FE257_003728</name>
</gene>
<evidence type="ECO:0000256" key="6">
    <source>
        <dbReference type="SAM" id="Phobius"/>
    </source>
</evidence>
<sequence length="397" mass="43232">MASSIFAPGVAEVLEEFHSTNTALAAFLVSVYIVGFIIGPLVLSPLSEIYGRLVITHTSNITFLIATILCATAVNMPMLVIFRFLMGLSGCVPATLGGGIIADLMPVDQRGLAITIWSIGPLLAGLAIIACALFMKETYAPTLLKRKANKLQEQTGRDLKTIFDKDQTVTQIIITSIARPSKLLVQSPIVLILSLYLSVVYSYMYLFLTTFTEIFEDTYGFNTGEAGLAYLGLGVGFSIGQFSVGPFSDWYIARKRQVSGSIQPEDRLPPLLLGSFLVPVGLFWYGWSVEAQSHWMIAITGTAFFGAGMEYIFLPIQLYLVDAFTLYATSAIAANTVVRSLFGAVIPLAGKSLYNQLGYGWGNSLLAFISIAFAPFSLFLVRFGASVRTHPRFQVKL</sequence>
<comment type="caution">
    <text evidence="8">The sequence shown here is derived from an EMBL/GenBank/DDBJ whole genome shotgun (WGS) entry which is preliminary data.</text>
</comment>
<reference evidence="8" key="2">
    <citation type="submission" date="2020-02" db="EMBL/GenBank/DDBJ databases">
        <authorList>
            <person name="Gilchrist C.L.M."/>
            <person name="Chooi Y.-H."/>
        </authorList>
    </citation>
    <scope>NUCLEOTIDE SEQUENCE</scope>
    <source>
        <strain evidence="8">MST-FP2251</strain>
    </source>
</reference>
<feature type="transmembrane region" description="Helical" evidence="6">
    <location>
        <begin position="81"/>
        <end position="102"/>
    </location>
</feature>
<dbReference type="Pfam" id="PF07690">
    <property type="entry name" value="MFS_1"/>
    <property type="match status" value="2"/>
</dbReference>
<protein>
    <recommendedName>
        <fullName evidence="7">Major facilitator superfamily (MFS) profile domain-containing protein</fullName>
    </recommendedName>
</protein>
<evidence type="ECO:0000256" key="2">
    <source>
        <dbReference type="ARBA" id="ARBA00008335"/>
    </source>
</evidence>
<feature type="transmembrane region" description="Helical" evidence="6">
    <location>
        <begin position="361"/>
        <end position="383"/>
    </location>
</feature>
<comment type="similarity">
    <text evidence="2">Belongs to the major facilitator superfamily.</text>
</comment>
<dbReference type="AlphaFoldDB" id="A0AAD4GWC8"/>
<feature type="domain" description="Major facilitator superfamily (MFS) profile" evidence="7">
    <location>
        <begin position="1"/>
        <end position="390"/>
    </location>
</feature>
<dbReference type="InterPro" id="IPR036259">
    <property type="entry name" value="MFS_trans_sf"/>
</dbReference>
<dbReference type="EMBL" id="VCAU01000017">
    <property type="protein sequence ID" value="KAF9891716.1"/>
    <property type="molecule type" value="Genomic_DNA"/>
</dbReference>
<feature type="transmembrane region" description="Helical" evidence="6">
    <location>
        <begin position="293"/>
        <end position="314"/>
    </location>
</feature>
<dbReference type="PANTHER" id="PTHR23502:SF68">
    <property type="entry name" value="MULTIDRUG TRANSPORTER, PUTATIVE (AFU_ORTHOLOGUE AFUA_3G01120)-RELATED"/>
    <property type="match status" value="1"/>
</dbReference>
<dbReference type="Gene3D" id="1.20.1250.20">
    <property type="entry name" value="MFS general substrate transporter like domains"/>
    <property type="match status" value="1"/>
</dbReference>
<proteinExistence type="inferred from homology"/>
<dbReference type="CDD" id="cd17323">
    <property type="entry name" value="MFS_Tpo1_MDR_like"/>
    <property type="match status" value="1"/>
</dbReference>
<evidence type="ECO:0000313" key="9">
    <source>
        <dbReference type="Proteomes" id="UP001194746"/>
    </source>
</evidence>
<feature type="transmembrane region" description="Helical" evidence="6">
    <location>
        <begin position="23"/>
        <end position="43"/>
    </location>
</feature>